<keyword evidence="2" id="KW-0238">DNA-binding</keyword>
<name>A0ABV8AGB9_9FLAO</name>
<organism evidence="2 3">
    <name type="scientific">Winogradskyella maritima</name>
    <dbReference type="NCBI Taxonomy" id="1517766"/>
    <lineage>
        <taxon>Bacteria</taxon>
        <taxon>Pseudomonadati</taxon>
        <taxon>Bacteroidota</taxon>
        <taxon>Flavobacteriia</taxon>
        <taxon>Flavobacteriales</taxon>
        <taxon>Flavobacteriaceae</taxon>
        <taxon>Winogradskyella</taxon>
    </lineage>
</organism>
<reference evidence="3" key="1">
    <citation type="journal article" date="2019" name="Int. J. Syst. Evol. Microbiol.">
        <title>The Global Catalogue of Microorganisms (GCM) 10K type strain sequencing project: providing services to taxonomists for standard genome sequencing and annotation.</title>
        <authorList>
            <consortium name="The Broad Institute Genomics Platform"/>
            <consortium name="The Broad Institute Genome Sequencing Center for Infectious Disease"/>
            <person name="Wu L."/>
            <person name="Ma J."/>
        </authorList>
    </citation>
    <scope>NUCLEOTIDE SEQUENCE [LARGE SCALE GENOMIC DNA]</scope>
    <source>
        <strain evidence="3">CECT 8979</strain>
    </source>
</reference>
<dbReference type="InterPro" id="IPR051675">
    <property type="entry name" value="Endo/Exo/Phosphatase_dom_1"/>
</dbReference>
<keyword evidence="1" id="KW-1133">Transmembrane helix</keyword>
<accession>A0ABV8AGB9</accession>
<dbReference type="SUPFAM" id="SSF47781">
    <property type="entry name" value="RuvA domain 2-like"/>
    <property type="match status" value="2"/>
</dbReference>
<feature type="transmembrane region" description="Helical" evidence="1">
    <location>
        <begin position="12"/>
        <end position="32"/>
    </location>
</feature>
<dbReference type="Pfam" id="PF12836">
    <property type="entry name" value="HHH_3"/>
    <property type="match status" value="2"/>
</dbReference>
<gene>
    <name evidence="2" type="ORF">ACFOSX_07835</name>
</gene>
<dbReference type="Proteomes" id="UP001595812">
    <property type="component" value="Unassembled WGS sequence"/>
</dbReference>
<dbReference type="RefSeq" id="WP_386098867.1">
    <property type="nucleotide sequence ID" value="NZ_JBHSAT010000004.1"/>
</dbReference>
<dbReference type="InterPro" id="IPR010994">
    <property type="entry name" value="RuvA_2-like"/>
</dbReference>
<dbReference type="PANTHER" id="PTHR21180">
    <property type="entry name" value="ENDONUCLEASE/EXONUCLEASE/PHOSPHATASE FAMILY DOMAIN-CONTAINING PROTEIN 1"/>
    <property type="match status" value="1"/>
</dbReference>
<protein>
    <submittedName>
        <fullName evidence="2">ComEA family DNA-binding protein</fullName>
    </submittedName>
</protein>
<dbReference type="EMBL" id="JBHSAT010000004">
    <property type="protein sequence ID" value="MFC3877142.1"/>
    <property type="molecule type" value="Genomic_DNA"/>
</dbReference>
<evidence type="ECO:0000313" key="2">
    <source>
        <dbReference type="EMBL" id="MFC3877142.1"/>
    </source>
</evidence>
<dbReference type="Gene3D" id="1.10.150.320">
    <property type="entry name" value="Photosystem II 12 kDa extrinsic protein"/>
    <property type="match status" value="2"/>
</dbReference>
<comment type="caution">
    <text evidence="2">The sequence shown here is derived from an EMBL/GenBank/DDBJ whole genome shotgun (WGS) entry which is preliminary data.</text>
</comment>
<sequence length="293" mass="34137">MKSHYQFTKQQRSGIFLLVLLIVAVYGIYFFVDFDSKHQSSQNDSSELIAFQNEIDSLKKVELENRKPKIYPFNPNFITDYKGYSLGMSQEEINRLLAFREKDQWINSVAQFQTVTQVSDSLLNKISPYFKFPNWVTNPKPRNSFQSYSNSYSNSPKTYDQKIDLNTATVEQLRKVNGIGEALSKRIIDYRNKYKGGFIADVQLSEIWGLSPEVIERVLQQFTVKTPRQIETFNLNTATIDQLVRIPHIDYEIAGKIIEERTLRDGFKSLDDLTKVEDFPLNKIEIIKLYLQL</sequence>
<keyword evidence="1" id="KW-0812">Transmembrane</keyword>
<keyword evidence="1" id="KW-0472">Membrane</keyword>
<proteinExistence type="predicted"/>
<keyword evidence="3" id="KW-1185">Reference proteome</keyword>
<dbReference type="PANTHER" id="PTHR21180:SF32">
    <property type="entry name" value="ENDONUCLEASE_EXONUCLEASE_PHOSPHATASE FAMILY DOMAIN-CONTAINING PROTEIN 1"/>
    <property type="match status" value="1"/>
</dbReference>
<dbReference type="GO" id="GO:0003677">
    <property type="term" value="F:DNA binding"/>
    <property type="evidence" value="ECO:0007669"/>
    <property type="project" value="UniProtKB-KW"/>
</dbReference>
<evidence type="ECO:0000313" key="3">
    <source>
        <dbReference type="Proteomes" id="UP001595812"/>
    </source>
</evidence>
<evidence type="ECO:0000256" key="1">
    <source>
        <dbReference type="SAM" id="Phobius"/>
    </source>
</evidence>